<evidence type="ECO:0000313" key="9">
    <source>
        <dbReference type="Proteomes" id="UP000183809"/>
    </source>
</evidence>
<dbReference type="GO" id="GO:0004497">
    <property type="term" value="F:monooxygenase activity"/>
    <property type="evidence" value="ECO:0007669"/>
    <property type="project" value="InterPro"/>
</dbReference>
<dbReference type="InterPro" id="IPR036396">
    <property type="entry name" value="Cyt_P450_sf"/>
</dbReference>
<dbReference type="Proteomes" id="UP000183809">
    <property type="component" value="Unassembled WGS sequence"/>
</dbReference>
<dbReference type="Gene3D" id="1.10.630.10">
    <property type="entry name" value="Cytochrome P450"/>
    <property type="match status" value="1"/>
</dbReference>
<dbReference type="GO" id="GO:0005506">
    <property type="term" value="F:iron ion binding"/>
    <property type="evidence" value="ECO:0007669"/>
    <property type="project" value="InterPro"/>
</dbReference>
<name>A0A1J9RRF3_9PEZI</name>
<sequence>MSVPMEASPWLENTTRTDAVHFPPPGDGGSLGLFGSFRPSTVLFSLIFLFLLGIGPFYDFVERRGSKHIILGDCGWWLRRTMMTKFNLDPNNVVFDGYNNYTKEKKIWATWINDELIHILPPAFFDDIKNQPLQKLSFLKVVDEHFMWNLHVGDMVCQRDYVKAVKSQLNFSLPSMTNYIADQTDLAIAERIAPPENSRGWRTVMLWDATLDIIHRVTAAVMVGAELAADPEYIHHARGYTEAVTAWNAPLFAMPSFLRTPFFWVSSGGRTIRMHQREVRRFVYPELRKRQAGDYSSENFAMLDGLLKSAKDSTEKSYARIVDQELFLTFAAAGLFSVVVCQLILSVLGHPGYLEPLREEIEAAVKECGGWNKDAAARMPKLDSFLRETLRLSPPTALTLQRKVDVDIPLSNGDVIKAGTLIGFPTLAIQRDPEHYDRPLEFDGYRFYDSETNTVTVKSVTQSRTYLPFGYGTQTCPGRFLATETSKIVFAKFIVDYEMKFTPKRVGKPVDWPIGGQIMPSIDTYVSFRRRKH</sequence>
<comment type="caution">
    <text evidence="8">The sequence shown here is derived from an EMBL/GenBank/DDBJ whole genome shotgun (WGS) entry which is preliminary data.</text>
</comment>
<evidence type="ECO:0000256" key="3">
    <source>
        <dbReference type="ARBA" id="ARBA00022723"/>
    </source>
</evidence>
<proteinExistence type="inferred from homology"/>
<dbReference type="SUPFAM" id="SSF48264">
    <property type="entry name" value="Cytochrome P450"/>
    <property type="match status" value="1"/>
</dbReference>
<dbReference type="InterPro" id="IPR001128">
    <property type="entry name" value="Cyt_P450"/>
</dbReference>
<evidence type="ECO:0000256" key="4">
    <source>
        <dbReference type="ARBA" id="ARBA00023002"/>
    </source>
</evidence>
<protein>
    <submittedName>
        <fullName evidence="8">Cytochrome p450</fullName>
    </submittedName>
</protein>
<comment type="cofactor">
    <cofactor evidence="1 6">
        <name>heme</name>
        <dbReference type="ChEBI" id="CHEBI:30413"/>
    </cofactor>
</comment>
<dbReference type="RefSeq" id="XP_020127275.1">
    <property type="nucleotide sequence ID" value="XM_020277131.1"/>
</dbReference>
<dbReference type="Pfam" id="PF00067">
    <property type="entry name" value="p450"/>
    <property type="match status" value="1"/>
</dbReference>
<dbReference type="GO" id="GO:0020037">
    <property type="term" value="F:heme binding"/>
    <property type="evidence" value="ECO:0007669"/>
    <property type="project" value="InterPro"/>
</dbReference>
<accession>A0A1J9RRF3</accession>
<feature type="binding site" description="axial binding residue" evidence="6">
    <location>
        <position position="476"/>
    </location>
    <ligand>
        <name>heme</name>
        <dbReference type="ChEBI" id="CHEBI:30413"/>
    </ligand>
    <ligandPart>
        <name>Fe</name>
        <dbReference type="ChEBI" id="CHEBI:18248"/>
    </ligandPart>
</feature>
<comment type="similarity">
    <text evidence="2">Belongs to the cytochrome P450 family.</text>
</comment>
<evidence type="ECO:0000256" key="1">
    <source>
        <dbReference type="ARBA" id="ARBA00001971"/>
    </source>
</evidence>
<dbReference type="PANTHER" id="PTHR46206">
    <property type="entry name" value="CYTOCHROME P450"/>
    <property type="match status" value="1"/>
</dbReference>
<dbReference type="AlphaFoldDB" id="A0A1J9RRF3"/>
<evidence type="ECO:0000256" key="6">
    <source>
        <dbReference type="PIRSR" id="PIRSR602403-1"/>
    </source>
</evidence>
<keyword evidence="4" id="KW-0560">Oxidoreductase</keyword>
<feature type="transmembrane region" description="Helical" evidence="7">
    <location>
        <begin position="326"/>
        <end position="348"/>
    </location>
</feature>
<reference evidence="8 9" key="1">
    <citation type="submission" date="2016-10" db="EMBL/GenBank/DDBJ databases">
        <title>Proteomics and genomics reveal pathogen-plant mechanisms compatible with a hemibiotrophic lifestyle of Diplodia corticola.</title>
        <authorList>
            <person name="Fernandes I."/>
            <person name="De Jonge R."/>
            <person name="Van De Peer Y."/>
            <person name="Devreese B."/>
            <person name="Alves A."/>
            <person name="Esteves A.C."/>
        </authorList>
    </citation>
    <scope>NUCLEOTIDE SEQUENCE [LARGE SCALE GENOMIC DNA]</scope>
    <source>
        <strain evidence="8 9">CBS 112549</strain>
    </source>
</reference>
<keyword evidence="7" id="KW-0472">Membrane</keyword>
<evidence type="ECO:0000256" key="5">
    <source>
        <dbReference type="ARBA" id="ARBA00023004"/>
    </source>
</evidence>
<keyword evidence="9" id="KW-1185">Reference proteome</keyword>
<organism evidence="8 9">
    <name type="scientific">Diplodia corticola</name>
    <dbReference type="NCBI Taxonomy" id="236234"/>
    <lineage>
        <taxon>Eukaryota</taxon>
        <taxon>Fungi</taxon>
        <taxon>Dikarya</taxon>
        <taxon>Ascomycota</taxon>
        <taxon>Pezizomycotina</taxon>
        <taxon>Dothideomycetes</taxon>
        <taxon>Dothideomycetes incertae sedis</taxon>
        <taxon>Botryosphaeriales</taxon>
        <taxon>Botryosphaeriaceae</taxon>
        <taxon>Diplodia</taxon>
    </lineage>
</organism>
<keyword evidence="5 6" id="KW-0408">Iron</keyword>
<dbReference type="GO" id="GO:0016705">
    <property type="term" value="F:oxidoreductase activity, acting on paired donors, with incorporation or reduction of molecular oxygen"/>
    <property type="evidence" value="ECO:0007669"/>
    <property type="project" value="InterPro"/>
</dbReference>
<dbReference type="OrthoDB" id="3366823at2759"/>
<keyword evidence="3 6" id="KW-0479">Metal-binding</keyword>
<dbReference type="EMBL" id="MNUE01000053">
    <property type="protein sequence ID" value="OJD31015.1"/>
    <property type="molecule type" value="Genomic_DNA"/>
</dbReference>
<keyword evidence="7" id="KW-0812">Transmembrane</keyword>
<dbReference type="GeneID" id="31017392"/>
<evidence type="ECO:0000256" key="2">
    <source>
        <dbReference type="ARBA" id="ARBA00010617"/>
    </source>
</evidence>
<evidence type="ECO:0000313" key="8">
    <source>
        <dbReference type="EMBL" id="OJD31015.1"/>
    </source>
</evidence>
<dbReference type="CDD" id="cd11041">
    <property type="entry name" value="CYP503A1-like"/>
    <property type="match status" value="1"/>
</dbReference>
<keyword evidence="7" id="KW-1133">Transmembrane helix</keyword>
<keyword evidence="6" id="KW-0349">Heme</keyword>
<dbReference type="PRINTS" id="PR00465">
    <property type="entry name" value="EP450IV"/>
</dbReference>
<dbReference type="InterPro" id="IPR002403">
    <property type="entry name" value="Cyt_P450_E_grp-IV"/>
</dbReference>
<gene>
    <name evidence="8" type="ORF">BKCO1_5300025</name>
</gene>
<evidence type="ECO:0000256" key="7">
    <source>
        <dbReference type="SAM" id="Phobius"/>
    </source>
</evidence>
<feature type="transmembrane region" description="Helical" evidence="7">
    <location>
        <begin position="42"/>
        <end position="61"/>
    </location>
</feature>
<dbReference type="STRING" id="236234.A0A1J9RRF3"/>